<feature type="compositionally biased region" description="Polar residues" evidence="1">
    <location>
        <begin position="378"/>
        <end position="390"/>
    </location>
</feature>
<feature type="region of interest" description="Disordered" evidence="1">
    <location>
        <begin position="570"/>
        <end position="619"/>
    </location>
</feature>
<protein>
    <submittedName>
        <fullName evidence="2">Uncharacterized protein</fullName>
    </submittedName>
</protein>
<dbReference type="Proteomes" id="UP001259832">
    <property type="component" value="Unassembled WGS sequence"/>
</dbReference>
<dbReference type="PANTHER" id="PTHR37069">
    <property type="entry name" value="DDE_TNP_1_7 DOMAIN-CONTAINING PROTEIN"/>
    <property type="match status" value="1"/>
</dbReference>
<feature type="compositionally biased region" description="Basic and acidic residues" evidence="1">
    <location>
        <begin position="46"/>
        <end position="56"/>
    </location>
</feature>
<accession>A0AAD9G8Q7</accession>
<dbReference type="AlphaFoldDB" id="A0AAD9G8Q7"/>
<feature type="region of interest" description="Disordered" evidence="1">
    <location>
        <begin position="378"/>
        <end position="399"/>
    </location>
</feature>
<name>A0AAD9G8Q7_9STRA</name>
<feature type="region of interest" description="Disordered" evidence="1">
    <location>
        <begin position="139"/>
        <end position="206"/>
    </location>
</feature>
<evidence type="ECO:0000313" key="3">
    <source>
        <dbReference type="Proteomes" id="UP001259832"/>
    </source>
</evidence>
<feature type="region of interest" description="Disordered" evidence="1">
    <location>
        <begin position="29"/>
        <end position="57"/>
    </location>
</feature>
<dbReference type="EMBL" id="JASMQC010000027">
    <property type="protein sequence ID" value="KAK1933971.1"/>
    <property type="molecule type" value="Genomic_DNA"/>
</dbReference>
<feature type="compositionally biased region" description="Basic and acidic residues" evidence="1">
    <location>
        <begin position="162"/>
        <end position="180"/>
    </location>
</feature>
<evidence type="ECO:0000256" key="1">
    <source>
        <dbReference type="SAM" id="MobiDB-lite"/>
    </source>
</evidence>
<feature type="compositionally biased region" description="Basic residues" evidence="1">
    <location>
        <begin position="583"/>
        <end position="598"/>
    </location>
</feature>
<evidence type="ECO:0000313" key="2">
    <source>
        <dbReference type="EMBL" id="KAK1933971.1"/>
    </source>
</evidence>
<feature type="compositionally biased region" description="Low complexity" evidence="1">
    <location>
        <begin position="139"/>
        <end position="152"/>
    </location>
</feature>
<feature type="region of interest" description="Disordered" evidence="1">
    <location>
        <begin position="421"/>
        <end position="445"/>
    </location>
</feature>
<feature type="compositionally biased region" description="Basic residues" evidence="1">
    <location>
        <begin position="194"/>
        <end position="203"/>
    </location>
</feature>
<dbReference type="PANTHER" id="PTHR37069:SF2">
    <property type="entry name" value="PIGGYBAC TRANSPOSABLE ELEMENT-DERIVED PROTEIN DOMAIN-CONTAINING PROTEIN"/>
    <property type="match status" value="1"/>
</dbReference>
<gene>
    <name evidence="2" type="ORF">P3T76_011731</name>
</gene>
<feature type="compositionally biased region" description="Polar residues" evidence="1">
    <location>
        <begin position="608"/>
        <end position="619"/>
    </location>
</feature>
<feature type="region of interest" description="Disordered" evidence="1">
    <location>
        <begin position="230"/>
        <end position="255"/>
    </location>
</feature>
<keyword evidence="3" id="KW-1185">Reference proteome</keyword>
<organism evidence="2 3">
    <name type="scientific">Phytophthora citrophthora</name>
    <dbReference type="NCBI Taxonomy" id="4793"/>
    <lineage>
        <taxon>Eukaryota</taxon>
        <taxon>Sar</taxon>
        <taxon>Stramenopiles</taxon>
        <taxon>Oomycota</taxon>
        <taxon>Peronosporomycetes</taxon>
        <taxon>Peronosporales</taxon>
        <taxon>Peronosporaceae</taxon>
        <taxon>Phytophthora</taxon>
    </lineage>
</organism>
<comment type="caution">
    <text evidence="2">The sequence shown here is derived from an EMBL/GenBank/DDBJ whole genome shotgun (WGS) entry which is preliminary data.</text>
</comment>
<proteinExistence type="predicted"/>
<reference evidence="2" key="1">
    <citation type="submission" date="2023-08" db="EMBL/GenBank/DDBJ databases">
        <title>Reference Genome Resource for the Citrus Pathogen Phytophthora citrophthora.</title>
        <authorList>
            <person name="Moller H."/>
            <person name="Coetzee B."/>
            <person name="Rose L.J."/>
            <person name="Van Niekerk J.M."/>
        </authorList>
    </citation>
    <scope>NUCLEOTIDE SEQUENCE</scope>
    <source>
        <strain evidence="2">STE-U-9442</strain>
    </source>
</reference>
<sequence length="852" mass="93845">MLVFQLPFTKCKLSLVSFEMSFIRPARSASVTSEPSPRQNSRSRRRAGDSSDHRSPSELLKQIGLAGPVVVKILKARGWEICEPKGLEEHKRYYLPGGKAQGDSAKHGEDYLVGEGELYEYVLEKGGANYITQNSIQASVSSMSSKRSSKSVPRNVGSTEKCNADKAKTTRRLDLRRDTEFVEESDESCSSSSHQHKKRRKKQTTSELAQVFMRQMAEKSAEVVVVDGTDSTASEDHNKSGGPAPVESKVRPTRPTEVEQYESSLKLGTSRAQLLKDIDLNLLRSVAEIAYRQSALQSSDKGNAHELERFAQRIQVAMNCLSFTVAEIVDNADNLSDPDEGVDIPSFVCTGRGRLTIMQDIERYLLLVGQTLRQLQYSERNNSSPSTSPGRSKVELRPLQRHIDKTAGELLGLAKRICETIESKPPSDQPMEASSRNRRRRSDPFAKPSELLQRIGIRGKEVVRIIKTRGWEVCDPKALQEHKLYYVPGGRAKGEQGVQGVDYFVGEGELFSYILGHGGIHFLLPGEVSTETKEDSDSDFELLDDPPPQRLQIQQIVDVNSKVSTGILTTEESSNVAAPQEPKRKRRKKLMTGRKVKATKSQERQPSKKSANANSTITQSTDCVKEEKIPFVAADGCGQLVEFGAYEAALTAQGWQAQLLRDIDLHLLRSVAAIARRQLVLGITSGDLKTGSSRESATHEGILEEFKVLSSGIKASQNDLSSMIVAIIQQAESAQSQESSACIPRIGIVGFVSTGPGNLILLRDIERHLLLTVAAVRQYLRAKNVSIYSGGDASTSKPPALRALQLNIEKMNAELTELLTIISEHGHSSVNSSSTPMTLEADVDTDSEQWMV</sequence>